<keyword evidence="3" id="KW-1185">Reference proteome</keyword>
<proteinExistence type="predicted"/>
<accession>A0A1I7BG04</accession>
<dbReference type="GO" id="GO:0003677">
    <property type="term" value="F:DNA binding"/>
    <property type="evidence" value="ECO:0007669"/>
    <property type="project" value="UniProtKB-KW"/>
</dbReference>
<dbReference type="Proteomes" id="UP000199546">
    <property type="component" value="Unassembled WGS sequence"/>
</dbReference>
<dbReference type="PANTHER" id="PTHR35807">
    <property type="entry name" value="TRANSCRIPTIONAL REGULATOR REDD-RELATED"/>
    <property type="match status" value="1"/>
</dbReference>
<dbReference type="AlphaFoldDB" id="A0A1I7BG04"/>
<keyword evidence="2" id="KW-0238">DNA-binding</keyword>
<dbReference type="SUPFAM" id="SSF48452">
    <property type="entry name" value="TPR-like"/>
    <property type="match status" value="1"/>
</dbReference>
<dbReference type="InterPro" id="IPR005158">
    <property type="entry name" value="BTAD"/>
</dbReference>
<dbReference type="InterPro" id="IPR051677">
    <property type="entry name" value="AfsR-DnrI-RedD_regulator"/>
</dbReference>
<dbReference type="STRING" id="1296565.SAMN05660657_03539"/>
<gene>
    <name evidence="2" type="ORF">SAMN05660657_03539</name>
</gene>
<evidence type="ECO:0000259" key="1">
    <source>
        <dbReference type="SMART" id="SM01043"/>
    </source>
</evidence>
<sequence length="229" mass="25075">MGSAPAARVQLLDGFALRVGTSQQGAADVLPRGIQRLVAHLSLAPRPARAVIAGQLWPNVPEHHANGSLRSALWRLQRIAPGLVRMHGDTLSLAEGVAVDVRQLAGWARRVRDPESDLDELSTTDLRLGGELLPGWFDEWVLLERERLRQLRMHALEALADRLAVVGRYGEALQAAYAAVRVEPLRESAHRTLIRVHLAEGNTLEAMSAYEACRTLLAPMSWVSSRAGS</sequence>
<reference evidence="3" key="1">
    <citation type="submission" date="2016-10" db="EMBL/GenBank/DDBJ databases">
        <authorList>
            <person name="Varghese N."/>
            <person name="Submissions S."/>
        </authorList>
    </citation>
    <scope>NUCLEOTIDE SEQUENCE [LARGE SCALE GENOMIC DNA]</scope>
    <source>
        <strain evidence="3">DSM 46136</strain>
    </source>
</reference>
<feature type="domain" description="Bacterial transcriptional activator" evidence="1">
    <location>
        <begin position="99"/>
        <end position="223"/>
    </location>
</feature>
<dbReference type="InterPro" id="IPR011990">
    <property type="entry name" value="TPR-like_helical_dom_sf"/>
</dbReference>
<dbReference type="SMART" id="SM01043">
    <property type="entry name" value="BTAD"/>
    <property type="match status" value="1"/>
</dbReference>
<protein>
    <submittedName>
        <fullName evidence="2">DNA-binding transcriptional activator of the SARP family</fullName>
    </submittedName>
</protein>
<dbReference type="Gene3D" id="1.25.40.10">
    <property type="entry name" value="Tetratricopeptide repeat domain"/>
    <property type="match status" value="1"/>
</dbReference>
<evidence type="ECO:0000313" key="3">
    <source>
        <dbReference type="Proteomes" id="UP000199546"/>
    </source>
</evidence>
<dbReference type="Pfam" id="PF03704">
    <property type="entry name" value="BTAD"/>
    <property type="match status" value="1"/>
</dbReference>
<organism evidence="2 3">
    <name type="scientific">Geodermatophilus amargosae</name>
    <dbReference type="NCBI Taxonomy" id="1296565"/>
    <lineage>
        <taxon>Bacteria</taxon>
        <taxon>Bacillati</taxon>
        <taxon>Actinomycetota</taxon>
        <taxon>Actinomycetes</taxon>
        <taxon>Geodermatophilales</taxon>
        <taxon>Geodermatophilaceae</taxon>
        <taxon>Geodermatophilus</taxon>
    </lineage>
</organism>
<name>A0A1I7BG04_9ACTN</name>
<evidence type="ECO:0000313" key="2">
    <source>
        <dbReference type="EMBL" id="SFT86088.1"/>
    </source>
</evidence>
<dbReference type="EMBL" id="FPBA01000014">
    <property type="protein sequence ID" value="SFT86088.1"/>
    <property type="molecule type" value="Genomic_DNA"/>
</dbReference>